<feature type="transmembrane region" description="Helical" evidence="7">
    <location>
        <begin position="70"/>
        <end position="92"/>
    </location>
</feature>
<evidence type="ECO:0000256" key="1">
    <source>
        <dbReference type="ARBA" id="ARBA00004651"/>
    </source>
</evidence>
<feature type="transmembrane region" description="Helical" evidence="7">
    <location>
        <begin position="409"/>
        <end position="430"/>
    </location>
</feature>
<feature type="transmembrane region" description="Helical" evidence="7">
    <location>
        <begin position="253"/>
        <end position="277"/>
    </location>
</feature>
<evidence type="ECO:0000256" key="6">
    <source>
        <dbReference type="SAM" id="MobiDB-lite"/>
    </source>
</evidence>
<sequence>MIAKAPNSGGGPNEPILDSDPSVGSREERGERLEGTLTVTSAVALALGVVIGAGLLALPGLAYREAGPAAVYAWVIDGLIVVPLLVIFGYLGSRHPQAGGIAGFVREGFGPRAGAATETLLLGTFSLGIPAIAIVGGDYLSYLTGGGDAMASAAAAVLVLLAGTTNAAGARLSGSVQQIVSYLLVAVLCGVAVAGLTAGFSGAGSAAGSGIAPLSAWAGAVPALGLVFFAFTGWEMLSFTTEEYKNPRRDYPIAVAVSFVVVIGLYVALALAVQLLLSPDDPRISSAPIAAVLEESVGIWSGGTMAGVGVAIVVANVNGATWAASRLAFSSAREGLLPGGLARVTTGSRLPRNAVVVTTAAFLVVVAAHAAGAFSQQAMLSLAGQNFFLLYLFSVGAYLRLVRSWPARAFGLCALLPCLLVAGSFGWGLLYPAVLVVMGATAQSLRRRAHQAATGQKETAPEKGGARKDV</sequence>
<feature type="region of interest" description="Disordered" evidence="6">
    <location>
        <begin position="450"/>
        <end position="470"/>
    </location>
</feature>
<protein>
    <submittedName>
        <fullName evidence="8">Amino acid permease</fullName>
    </submittedName>
</protein>
<evidence type="ECO:0000256" key="2">
    <source>
        <dbReference type="ARBA" id="ARBA00022475"/>
    </source>
</evidence>
<keyword evidence="2" id="KW-1003">Cell membrane</keyword>
<feature type="transmembrane region" description="Helical" evidence="7">
    <location>
        <begin position="180"/>
        <end position="202"/>
    </location>
</feature>
<keyword evidence="4 7" id="KW-1133">Transmembrane helix</keyword>
<evidence type="ECO:0000313" key="8">
    <source>
        <dbReference type="EMBL" id="QIN84427.1"/>
    </source>
</evidence>
<evidence type="ECO:0000256" key="3">
    <source>
        <dbReference type="ARBA" id="ARBA00022692"/>
    </source>
</evidence>
<feature type="transmembrane region" description="Helical" evidence="7">
    <location>
        <begin position="297"/>
        <end position="317"/>
    </location>
</feature>
<feature type="transmembrane region" description="Helical" evidence="7">
    <location>
        <begin position="36"/>
        <end position="58"/>
    </location>
</feature>
<comment type="subcellular location">
    <subcellularLocation>
        <location evidence="1">Cell membrane</location>
        <topology evidence="1">Multi-pass membrane protein</topology>
    </subcellularLocation>
</comment>
<feature type="region of interest" description="Disordered" evidence="6">
    <location>
        <begin position="1"/>
        <end position="31"/>
    </location>
</feature>
<evidence type="ECO:0000313" key="9">
    <source>
        <dbReference type="Proteomes" id="UP000501452"/>
    </source>
</evidence>
<dbReference type="KEGG" id="rub:GBA63_18600"/>
<dbReference type="GO" id="GO:0005886">
    <property type="term" value="C:plasma membrane"/>
    <property type="evidence" value="ECO:0007669"/>
    <property type="project" value="UniProtKB-SubCell"/>
</dbReference>
<feature type="transmembrane region" description="Helical" evidence="7">
    <location>
        <begin position="380"/>
        <end position="402"/>
    </location>
</feature>
<keyword evidence="9" id="KW-1185">Reference proteome</keyword>
<proteinExistence type="predicted"/>
<evidence type="ECO:0000256" key="7">
    <source>
        <dbReference type="SAM" id="Phobius"/>
    </source>
</evidence>
<dbReference type="Pfam" id="PF13520">
    <property type="entry name" value="AA_permease_2"/>
    <property type="match status" value="1"/>
</dbReference>
<keyword evidence="3 7" id="KW-0812">Transmembrane</keyword>
<dbReference type="PANTHER" id="PTHR42770">
    <property type="entry name" value="AMINO ACID TRANSPORTER-RELATED"/>
    <property type="match status" value="1"/>
</dbReference>
<dbReference type="Gene3D" id="1.20.1740.10">
    <property type="entry name" value="Amino acid/polyamine transporter I"/>
    <property type="match status" value="1"/>
</dbReference>
<accession>A0A6G8QDV4</accession>
<dbReference type="EMBL" id="CP045119">
    <property type="protein sequence ID" value="QIN84427.1"/>
    <property type="molecule type" value="Genomic_DNA"/>
</dbReference>
<evidence type="ECO:0000256" key="4">
    <source>
        <dbReference type="ARBA" id="ARBA00022989"/>
    </source>
</evidence>
<gene>
    <name evidence="8" type="ORF">GBA63_18600</name>
</gene>
<dbReference type="PANTHER" id="PTHR42770:SF13">
    <property type="entry name" value="L-METHIONINE_BRANCHED-CHAIN AMINO ACID EXPORTER YJEH"/>
    <property type="match status" value="1"/>
</dbReference>
<reference evidence="8 9" key="1">
    <citation type="submission" date="2019-10" db="EMBL/GenBank/DDBJ databases">
        <title>Rubrobacter sp nov SCSIO 52090 isolated from a deep-sea sediment in the South China Sea.</title>
        <authorList>
            <person name="Chen R.W."/>
        </authorList>
    </citation>
    <scope>NUCLEOTIDE SEQUENCE [LARGE SCALE GENOMIC DNA]</scope>
    <source>
        <strain evidence="8 9">SCSIO 52909</strain>
    </source>
</reference>
<dbReference type="PIRSF" id="PIRSF006060">
    <property type="entry name" value="AA_transporter"/>
    <property type="match status" value="1"/>
</dbReference>
<dbReference type="InterPro" id="IPR050367">
    <property type="entry name" value="APC_superfamily"/>
</dbReference>
<evidence type="ECO:0000256" key="5">
    <source>
        <dbReference type="ARBA" id="ARBA00023136"/>
    </source>
</evidence>
<keyword evidence="5 7" id="KW-0472">Membrane</keyword>
<dbReference type="AlphaFoldDB" id="A0A6G8QDV4"/>
<dbReference type="Proteomes" id="UP000501452">
    <property type="component" value="Chromosome"/>
</dbReference>
<feature type="compositionally biased region" description="Basic and acidic residues" evidence="6">
    <location>
        <begin position="459"/>
        <end position="470"/>
    </location>
</feature>
<feature type="transmembrane region" description="Helical" evidence="7">
    <location>
        <begin position="113"/>
        <end position="137"/>
    </location>
</feature>
<feature type="transmembrane region" description="Helical" evidence="7">
    <location>
        <begin position="214"/>
        <end position="232"/>
    </location>
</feature>
<feature type="transmembrane region" description="Helical" evidence="7">
    <location>
        <begin position="353"/>
        <end position="374"/>
    </location>
</feature>
<dbReference type="InterPro" id="IPR002293">
    <property type="entry name" value="AA/rel_permease1"/>
</dbReference>
<organism evidence="8 9">
    <name type="scientific">Rubrobacter tropicus</name>
    <dbReference type="NCBI Taxonomy" id="2653851"/>
    <lineage>
        <taxon>Bacteria</taxon>
        <taxon>Bacillati</taxon>
        <taxon>Actinomycetota</taxon>
        <taxon>Rubrobacteria</taxon>
        <taxon>Rubrobacterales</taxon>
        <taxon>Rubrobacteraceae</taxon>
        <taxon>Rubrobacter</taxon>
    </lineage>
</organism>
<feature type="transmembrane region" description="Helical" evidence="7">
    <location>
        <begin position="149"/>
        <end position="168"/>
    </location>
</feature>
<name>A0A6G8QDV4_9ACTN</name>
<dbReference type="GO" id="GO:0022857">
    <property type="term" value="F:transmembrane transporter activity"/>
    <property type="evidence" value="ECO:0007669"/>
    <property type="project" value="InterPro"/>
</dbReference>